<dbReference type="Gene3D" id="3.10.20.720">
    <property type="match status" value="1"/>
</dbReference>
<evidence type="ECO:0000313" key="1">
    <source>
        <dbReference type="EMBL" id="CAB4255053.1"/>
    </source>
</evidence>
<dbReference type="OrthoDB" id="6585699at2759"/>
<evidence type="ECO:0000313" key="2">
    <source>
        <dbReference type="Proteomes" id="UP000644660"/>
    </source>
</evidence>
<dbReference type="AlphaFoldDB" id="A0A8H2ZHR1"/>
<proteinExistence type="predicted"/>
<keyword evidence="2" id="KW-1185">Reference proteome</keyword>
<dbReference type="RefSeq" id="XP_041406897.1">
    <property type="nucleotide sequence ID" value="XM_041550963.1"/>
</dbReference>
<dbReference type="Proteomes" id="UP000644660">
    <property type="component" value="Unassembled WGS sequence"/>
</dbReference>
<dbReference type="EMBL" id="CAEFZW010000005">
    <property type="protein sequence ID" value="CAB4255053.1"/>
    <property type="molecule type" value="Genomic_DNA"/>
</dbReference>
<dbReference type="GeneID" id="64858082"/>
<reference evidence="1 2" key="1">
    <citation type="submission" date="2020-05" db="EMBL/GenBank/DDBJ databases">
        <authorList>
            <person name="Casaregola S."/>
            <person name="Devillers H."/>
            <person name="Grondin C."/>
        </authorList>
    </citation>
    <scope>NUCLEOTIDE SEQUENCE [LARGE SCALE GENOMIC DNA]</scope>
    <source>
        <strain evidence="1 2">CLIB 1767</strain>
    </source>
</reference>
<dbReference type="InterPro" id="IPR007902">
    <property type="entry name" value="Chl4/mis15/CENP-N"/>
</dbReference>
<dbReference type="GO" id="GO:0007059">
    <property type="term" value="P:chromosome segregation"/>
    <property type="evidence" value="ECO:0007669"/>
    <property type="project" value="InterPro"/>
</dbReference>
<organism evidence="1 2">
    <name type="scientific">Maudiozyma barnettii</name>
    <dbReference type="NCBI Taxonomy" id="61262"/>
    <lineage>
        <taxon>Eukaryota</taxon>
        <taxon>Fungi</taxon>
        <taxon>Dikarya</taxon>
        <taxon>Ascomycota</taxon>
        <taxon>Saccharomycotina</taxon>
        <taxon>Saccharomycetes</taxon>
        <taxon>Saccharomycetales</taxon>
        <taxon>Saccharomycetaceae</taxon>
        <taxon>Maudiozyma</taxon>
    </lineage>
</organism>
<gene>
    <name evidence="1" type="ORF">KABA2_05S07304</name>
</gene>
<name>A0A8H2ZHR1_9SACH</name>
<dbReference type="GO" id="GO:0034080">
    <property type="term" value="P:CENP-A containing chromatin assembly"/>
    <property type="evidence" value="ECO:0007669"/>
    <property type="project" value="InterPro"/>
</dbReference>
<protein>
    <submittedName>
        <fullName evidence="1">Similar to Saccharomyces cerevisiae YDR254W CHL4 Outer kinetochore protein required for chromosome stability</fullName>
    </submittedName>
</protein>
<comment type="caution">
    <text evidence="1">The sequence shown here is derived from an EMBL/GenBank/DDBJ whole genome shotgun (WGS) entry which is preliminary data.</text>
</comment>
<sequence>MLMTGEDTDIPPIQKNDVIFQKLKRLPVITLCKLIIEWMQRFPIRHGHINRHNVKDHLEILLKTKVGRPELAKLIIRKYWKNGLNMYQLAQLDITILLQHPKSYLWNSHTVYKTDIEKFAPVVVPIEFLQTLQSLFRKQNQRCHIFYKKHPSLPLNMFRVLMFECNRNGTHYIEKIPFYIVFTISKSPIIIHTHYRISDIFAKLIMQLVKDAIMATSRIDSFYTHSMISSNNTEYITLRDGNSNPIKDLSQIYATTGIDGSGNSMGTWATYGEGISDISPLSNTQIHKSITGKDDLTPHAQHHNKLELQKKSMLRFHGKELNGDPCYDNDITVEKIKFTLENHIDDDDPLSTPVTINFEFSGKDIFGGIHELCDKGMIDIDHIPGWLCGDNGNKSGKIIDGDFEEYKMRGGLI</sequence>
<dbReference type="Pfam" id="PF05238">
    <property type="entry name" value="CENP-N"/>
    <property type="match status" value="1"/>
</dbReference>
<accession>A0A8H2ZHR1</accession>